<proteinExistence type="inferred from homology"/>
<evidence type="ECO:0000256" key="1">
    <source>
        <dbReference type="ARBA" id="ARBA00004173"/>
    </source>
</evidence>
<dbReference type="Gene3D" id="3.40.50.1440">
    <property type="entry name" value="Tubulin/FtsZ, GTPase domain"/>
    <property type="match status" value="1"/>
</dbReference>
<dbReference type="InterPro" id="IPR013838">
    <property type="entry name" value="Beta-tubulin_BS"/>
</dbReference>
<dbReference type="PANTHER" id="PTHR13391">
    <property type="entry name" value="MITOCHONDRIAL DISTRIBUTION REGULATOR MISATO"/>
    <property type="match status" value="1"/>
</dbReference>
<evidence type="ECO:0000313" key="9">
    <source>
        <dbReference type="Proteomes" id="UP000652761"/>
    </source>
</evidence>
<keyword evidence="5" id="KW-0963">Cytoplasm</keyword>
<dbReference type="GO" id="GO:0005739">
    <property type="term" value="C:mitochondrion"/>
    <property type="evidence" value="ECO:0007669"/>
    <property type="project" value="UniProtKB-SubCell"/>
</dbReference>
<comment type="caution">
    <text evidence="8">The sequence shown here is derived from an EMBL/GenBank/DDBJ whole genome shotgun (WGS) entry which is preliminary data.</text>
</comment>
<keyword evidence="4" id="KW-0496">Mitochondrion</keyword>
<evidence type="ECO:0000259" key="6">
    <source>
        <dbReference type="Pfam" id="PF10644"/>
    </source>
</evidence>
<comment type="similarity">
    <text evidence="3">Belongs to the misato family.</text>
</comment>
<dbReference type="SUPFAM" id="SSF52490">
    <property type="entry name" value="Tubulin nucleotide-binding domain-like"/>
    <property type="match status" value="1"/>
</dbReference>
<dbReference type="Pfam" id="PF10644">
    <property type="entry name" value="Misat_Tub_SegII"/>
    <property type="match status" value="1"/>
</dbReference>
<accession>A0A843U7G5</accession>
<dbReference type="Proteomes" id="UP000652761">
    <property type="component" value="Unassembled WGS sequence"/>
</dbReference>
<dbReference type="InterPro" id="IPR019605">
    <property type="entry name" value="Misato_II_tubulin-like"/>
</dbReference>
<evidence type="ECO:0000256" key="4">
    <source>
        <dbReference type="ARBA" id="ARBA00023128"/>
    </source>
</evidence>
<keyword evidence="9" id="KW-1185">Reference proteome</keyword>
<dbReference type="Pfam" id="PF14881">
    <property type="entry name" value="Tubulin_3"/>
    <property type="match status" value="1"/>
</dbReference>
<name>A0A843U7G5_COLES</name>
<evidence type="ECO:0000313" key="8">
    <source>
        <dbReference type="EMBL" id="MQL78186.1"/>
    </source>
</evidence>
<keyword evidence="5" id="KW-0206">Cytoskeleton</keyword>
<dbReference type="GO" id="GO:0007005">
    <property type="term" value="P:mitochondrion organization"/>
    <property type="evidence" value="ECO:0007669"/>
    <property type="project" value="InterPro"/>
</dbReference>
<dbReference type="EMBL" id="NMUH01000387">
    <property type="protein sequence ID" value="MQL78186.1"/>
    <property type="molecule type" value="Genomic_DNA"/>
</dbReference>
<feature type="domain" description="Misato Segment II tubulin-like" evidence="6">
    <location>
        <begin position="2"/>
        <end position="58"/>
    </location>
</feature>
<dbReference type="InterPro" id="IPR049942">
    <property type="entry name" value="DML1/Misato"/>
</dbReference>
<dbReference type="AlphaFoldDB" id="A0A843U7G5"/>
<evidence type="ECO:0000259" key="7">
    <source>
        <dbReference type="Pfam" id="PF14881"/>
    </source>
</evidence>
<dbReference type="InterPro" id="IPR029209">
    <property type="entry name" value="DML1/Misato_tubulin"/>
</dbReference>
<evidence type="ECO:0000256" key="2">
    <source>
        <dbReference type="ARBA" id="ARBA00004245"/>
    </source>
</evidence>
<protein>
    <submittedName>
        <fullName evidence="8">Uncharacterized protein</fullName>
    </submittedName>
</protein>
<evidence type="ECO:0000256" key="3">
    <source>
        <dbReference type="ARBA" id="ARBA00008507"/>
    </source>
</evidence>
<dbReference type="OrthoDB" id="271881at2759"/>
<gene>
    <name evidence="8" type="ORF">Taro_010615</name>
</gene>
<dbReference type="PANTHER" id="PTHR13391:SF0">
    <property type="entry name" value="PROTEIN MISATO HOMOLOG 1"/>
    <property type="match status" value="1"/>
</dbReference>
<sequence length="558" mass="61757">MREIVTIQVGTFANYVGSHFWNFQDELLGLAEEANGDPIYKSPSLDMDVLYRAGETQQVPLVLYLLLVNYMMRFHPLIRQMLSHGDVLKHVSEPRKKNIFLQRLCEEEQPNHNVPTNHVEKSADTPDVGLQDKDLVACLENEVHFWTDFSKVHYHPQSLYELHGSWTTAQEFDNYGIGREFFSGSFHEEEVNERLRFFVEECDHIQGIQFILDDYGGFSSVAADFLEHIADEYPNKPVLLYSARGPGGCKNATSKRASIKKVLHDAVSFSRLSSLCKLMVPLGLPSLSTSKVSAFLRVDDSKPFHCSAVYAASIHSLSLPFRMDPPGPTENCVYITGAMDVWGLVQMLTGQARQNTVAILDTAIPAPCLKGDSVHGPFMRNLHPLTPETAVDGEDPQAVESLVVHGALSSGLRASISEVKDSVYSAYQHGLPKPMFLHLSAALCPLPIPLPFPSIFGNLVGQHGELLGNPIQGNIPRGSLDVDSIPMAARLRSSSAILPFIQTRSDNLGRYGIERGAAGTQLLRDWGFAKDEVEDMGESLSRMLTSLNPHVETLSDSD</sequence>
<reference evidence="8" key="1">
    <citation type="submission" date="2017-07" db="EMBL/GenBank/DDBJ databases">
        <title>Taro Niue Genome Assembly and Annotation.</title>
        <authorList>
            <person name="Atibalentja N."/>
            <person name="Keating K."/>
            <person name="Fields C.J."/>
        </authorList>
    </citation>
    <scope>NUCLEOTIDE SEQUENCE</scope>
    <source>
        <strain evidence="8">Niue_2</strain>
        <tissue evidence="8">Leaf</tissue>
    </source>
</reference>
<comment type="subcellular location">
    <subcellularLocation>
        <location evidence="2">Cytoplasm</location>
        <location evidence="2">Cytoskeleton</location>
    </subcellularLocation>
    <subcellularLocation>
        <location evidence="1">Mitochondrion</location>
    </subcellularLocation>
</comment>
<dbReference type="PROSITE" id="PS00228">
    <property type="entry name" value="TUBULIN_B_AUTOREG"/>
    <property type="match status" value="1"/>
</dbReference>
<organism evidence="8 9">
    <name type="scientific">Colocasia esculenta</name>
    <name type="common">Wild taro</name>
    <name type="synonym">Arum esculentum</name>
    <dbReference type="NCBI Taxonomy" id="4460"/>
    <lineage>
        <taxon>Eukaryota</taxon>
        <taxon>Viridiplantae</taxon>
        <taxon>Streptophyta</taxon>
        <taxon>Embryophyta</taxon>
        <taxon>Tracheophyta</taxon>
        <taxon>Spermatophyta</taxon>
        <taxon>Magnoliopsida</taxon>
        <taxon>Liliopsida</taxon>
        <taxon>Araceae</taxon>
        <taxon>Aroideae</taxon>
        <taxon>Colocasieae</taxon>
        <taxon>Colocasia</taxon>
    </lineage>
</organism>
<feature type="domain" description="DML1/Misato tubulin" evidence="7">
    <location>
        <begin position="141"/>
        <end position="322"/>
    </location>
</feature>
<dbReference type="InterPro" id="IPR036525">
    <property type="entry name" value="Tubulin/FtsZ_GTPase_sf"/>
</dbReference>
<dbReference type="CDD" id="cd06060">
    <property type="entry name" value="misato"/>
    <property type="match status" value="1"/>
</dbReference>
<evidence type="ECO:0000256" key="5">
    <source>
        <dbReference type="ARBA" id="ARBA00023212"/>
    </source>
</evidence>
<dbReference type="GO" id="GO:0005856">
    <property type="term" value="C:cytoskeleton"/>
    <property type="evidence" value="ECO:0007669"/>
    <property type="project" value="UniProtKB-SubCell"/>
</dbReference>